<gene>
    <name evidence="2" type="ORF">SETIT_2G402700v2</name>
</gene>
<dbReference type="InterPro" id="IPR046533">
    <property type="entry name" value="DUF6598"/>
</dbReference>
<evidence type="ECO:0000313" key="2">
    <source>
        <dbReference type="EMBL" id="RCV14152.1"/>
    </source>
</evidence>
<sequence>MVEAALAEWKTEGEADEEMDFGSDDEALRAKYSQFRRFWMALWSNVFGSFDGITHIPAMRYTDDPSPPRHACCCHTLQFFSAKIAEIRGGLQFPLDVFGIIAVRDSIEPRRNIVFSRPRNNCQTLTQQDPYLELIGPTRAIVVNDPATIEVMLKVKGSAESDDRILCIQAEQLRVSPTIQCQRLLERAFISKRSTVFFTLGQIRSSVEATIFVRVMGGSWRCGFHGQFGARVTRDPRGRAPDTSIDYEKVTLLVCEDLVEQSRVTDSGDILLSRRVLSAVAGGKLIVFVRAWQDDGNIVRNEAVFTPKKAGRSTSDKLEFGFCTMEVTVAWSLISFRE</sequence>
<dbReference type="PANTHER" id="PTHR33065:SF61">
    <property type="entry name" value="EXPRESSED PROTEIN"/>
    <property type="match status" value="1"/>
</dbReference>
<evidence type="ECO:0000259" key="1">
    <source>
        <dbReference type="Pfam" id="PF20241"/>
    </source>
</evidence>
<dbReference type="PANTHER" id="PTHR33065">
    <property type="entry name" value="OS07G0486400 PROTEIN"/>
    <property type="match status" value="1"/>
</dbReference>
<dbReference type="EMBL" id="CM003529">
    <property type="protein sequence ID" value="RCV14152.1"/>
    <property type="molecule type" value="Genomic_DNA"/>
</dbReference>
<accession>A0A368Q8G3</accession>
<reference evidence="2" key="1">
    <citation type="journal article" date="2012" name="Nat. Biotechnol.">
        <title>Reference genome sequence of the model plant Setaria.</title>
        <authorList>
            <person name="Bennetzen J.L."/>
            <person name="Schmutz J."/>
            <person name="Wang H."/>
            <person name="Percifield R."/>
            <person name="Hawkins J."/>
            <person name="Pontaroli A.C."/>
            <person name="Estep M."/>
            <person name="Feng L."/>
            <person name="Vaughn J.N."/>
            <person name="Grimwood J."/>
            <person name="Jenkins J."/>
            <person name="Barry K."/>
            <person name="Lindquist E."/>
            <person name="Hellsten U."/>
            <person name="Deshpande S."/>
            <person name="Wang X."/>
            <person name="Wu X."/>
            <person name="Mitros T."/>
            <person name="Triplett J."/>
            <person name="Yang X."/>
            <person name="Ye C.Y."/>
            <person name="Mauro-Herrera M."/>
            <person name="Wang L."/>
            <person name="Li P."/>
            <person name="Sharma M."/>
            <person name="Sharma R."/>
            <person name="Ronald P.C."/>
            <person name="Panaud O."/>
            <person name="Kellogg E.A."/>
            <person name="Brutnell T.P."/>
            <person name="Doust A.N."/>
            <person name="Tuskan G.A."/>
            <person name="Rokhsar D."/>
            <person name="Devos K.M."/>
        </authorList>
    </citation>
    <scope>NUCLEOTIDE SEQUENCE [LARGE SCALE GENOMIC DNA]</scope>
    <source>
        <strain evidence="2">Yugu1</strain>
    </source>
</reference>
<dbReference type="AlphaFoldDB" id="A0A368Q8G3"/>
<organism evidence="2">
    <name type="scientific">Setaria italica</name>
    <name type="common">Foxtail millet</name>
    <name type="synonym">Panicum italicum</name>
    <dbReference type="NCBI Taxonomy" id="4555"/>
    <lineage>
        <taxon>Eukaryota</taxon>
        <taxon>Viridiplantae</taxon>
        <taxon>Streptophyta</taxon>
        <taxon>Embryophyta</taxon>
        <taxon>Tracheophyta</taxon>
        <taxon>Spermatophyta</taxon>
        <taxon>Magnoliopsida</taxon>
        <taxon>Liliopsida</taxon>
        <taxon>Poales</taxon>
        <taxon>Poaceae</taxon>
        <taxon>PACMAD clade</taxon>
        <taxon>Panicoideae</taxon>
        <taxon>Panicodae</taxon>
        <taxon>Paniceae</taxon>
        <taxon>Cenchrinae</taxon>
        <taxon>Setaria</taxon>
    </lineage>
</organism>
<dbReference type="OrthoDB" id="671488at2759"/>
<dbReference type="Pfam" id="PF20241">
    <property type="entry name" value="DUF6598"/>
    <property type="match status" value="1"/>
</dbReference>
<protein>
    <recommendedName>
        <fullName evidence="1">DUF6598 domain-containing protein</fullName>
    </recommendedName>
</protein>
<proteinExistence type="predicted"/>
<dbReference type="KEGG" id="sita:101777384"/>
<feature type="domain" description="DUF6598" evidence="1">
    <location>
        <begin position="76"/>
        <end position="329"/>
    </location>
</feature>
<reference evidence="2" key="2">
    <citation type="submission" date="2015-07" db="EMBL/GenBank/DDBJ databases">
        <authorList>
            <person name="Noorani M."/>
        </authorList>
    </citation>
    <scope>NUCLEOTIDE SEQUENCE</scope>
    <source>
        <strain evidence="2">Yugu1</strain>
    </source>
</reference>
<name>A0A368Q8G3_SETIT</name>